<reference evidence="1" key="1">
    <citation type="journal article" date="2014" name="Front. Microbiol.">
        <title>High frequency of phylogenetically diverse reductive dehalogenase-homologous genes in deep subseafloor sedimentary metagenomes.</title>
        <authorList>
            <person name="Kawai M."/>
            <person name="Futagami T."/>
            <person name="Toyoda A."/>
            <person name="Takaki Y."/>
            <person name="Nishi S."/>
            <person name="Hori S."/>
            <person name="Arai W."/>
            <person name="Tsubouchi T."/>
            <person name="Morono Y."/>
            <person name="Uchiyama I."/>
            <person name="Ito T."/>
            <person name="Fujiyama A."/>
            <person name="Inagaki F."/>
            <person name="Takami H."/>
        </authorList>
    </citation>
    <scope>NUCLEOTIDE SEQUENCE</scope>
    <source>
        <strain evidence="1">Expedition CK06-06</strain>
    </source>
</reference>
<name>X1FUN8_9ZZZZ</name>
<gene>
    <name evidence="1" type="ORF">S03H2_33494</name>
</gene>
<protein>
    <submittedName>
        <fullName evidence="1">Uncharacterized protein</fullName>
    </submittedName>
</protein>
<accession>X1FUN8</accession>
<evidence type="ECO:0000313" key="1">
    <source>
        <dbReference type="EMBL" id="GAH48737.1"/>
    </source>
</evidence>
<dbReference type="AlphaFoldDB" id="X1FUN8"/>
<dbReference type="EMBL" id="BARU01020385">
    <property type="protein sequence ID" value="GAH48737.1"/>
    <property type="molecule type" value="Genomic_DNA"/>
</dbReference>
<proteinExistence type="predicted"/>
<comment type="caution">
    <text evidence="1">The sequence shown here is derived from an EMBL/GenBank/DDBJ whole genome shotgun (WGS) entry which is preliminary data.</text>
</comment>
<organism evidence="1">
    <name type="scientific">marine sediment metagenome</name>
    <dbReference type="NCBI Taxonomy" id="412755"/>
    <lineage>
        <taxon>unclassified sequences</taxon>
        <taxon>metagenomes</taxon>
        <taxon>ecological metagenomes</taxon>
    </lineage>
</organism>
<sequence>MIKTVHFGRFEYSAKPPGENFSLPGVFVRLLDATVLSTYPGIWQERRGNGDGHATIGGFNFKQKSKAHLFVHSDGSVYQFIPDFIELGVSILNPG</sequence>
<feature type="non-terminal residue" evidence="1">
    <location>
        <position position="95"/>
    </location>
</feature>